<comment type="subcellular location">
    <subcellularLocation>
        <location evidence="1">Membrane</location>
        <topology evidence="1">Multi-pass membrane protein</topology>
    </subcellularLocation>
</comment>
<dbReference type="Pfam" id="PF13515">
    <property type="entry name" value="FUSC_2"/>
    <property type="match status" value="1"/>
</dbReference>
<feature type="compositionally biased region" description="Low complexity" evidence="5">
    <location>
        <begin position="71"/>
        <end position="93"/>
    </location>
</feature>
<keyword evidence="4 6" id="KW-0472">Membrane</keyword>
<protein>
    <submittedName>
        <fullName evidence="9">Uncharacterized protein</fullName>
    </submittedName>
</protein>
<dbReference type="InterPro" id="IPR052430">
    <property type="entry name" value="IVT-Associated"/>
</dbReference>
<name>A0A4T0WX37_9ASCO</name>
<feature type="domain" description="DUF2421" evidence="7">
    <location>
        <begin position="783"/>
        <end position="989"/>
    </location>
</feature>
<evidence type="ECO:0000313" key="10">
    <source>
        <dbReference type="Proteomes" id="UP000307173"/>
    </source>
</evidence>
<dbReference type="OrthoDB" id="68611at2759"/>
<feature type="region of interest" description="Disordered" evidence="5">
    <location>
        <begin position="395"/>
        <end position="415"/>
    </location>
</feature>
<organism evidence="9 10">
    <name type="scientific">Pichia inconspicua</name>
    <dbReference type="NCBI Taxonomy" id="52247"/>
    <lineage>
        <taxon>Eukaryota</taxon>
        <taxon>Fungi</taxon>
        <taxon>Dikarya</taxon>
        <taxon>Ascomycota</taxon>
        <taxon>Saccharomycotina</taxon>
        <taxon>Pichiomycetes</taxon>
        <taxon>Pichiales</taxon>
        <taxon>Pichiaceae</taxon>
        <taxon>Pichia</taxon>
    </lineage>
</organism>
<dbReference type="InterPro" id="IPR018820">
    <property type="entry name" value="BRE4-related_DUF2421"/>
</dbReference>
<gene>
    <name evidence="9" type="ORF">CANINC_004253</name>
</gene>
<feature type="compositionally biased region" description="Pro residues" evidence="5">
    <location>
        <begin position="402"/>
        <end position="412"/>
    </location>
</feature>
<dbReference type="GO" id="GO:0016020">
    <property type="term" value="C:membrane"/>
    <property type="evidence" value="ECO:0007669"/>
    <property type="project" value="UniProtKB-SubCell"/>
</dbReference>
<dbReference type="AlphaFoldDB" id="A0A4T0WX37"/>
<proteinExistence type="predicted"/>
<evidence type="ECO:0000256" key="5">
    <source>
        <dbReference type="SAM" id="MobiDB-lite"/>
    </source>
</evidence>
<evidence type="ECO:0000313" key="9">
    <source>
        <dbReference type="EMBL" id="TID16254.1"/>
    </source>
</evidence>
<feature type="transmembrane region" description="Helical" evidence="6">
    <location>
        <begin position="188"/>
        <end position="206"/>
    </location>
</feature>
<accession>A0A4T0WX37</accession>
<keyword evidence="3 6" id="KW-1133">Transmembrane helix</keyword>
<feature type="domain" description="Integral membrane bound transporter" evidence="8">
    <location>
        <begin position="626"/>
        <end position="775"/>
    </location>
</feature>
<evidence type="ECO:0000256" key="2">
    <source>
        <dbReference type="ARBA" id="ARBA00022692"/>
    </source>
</evidence>
<evidence type="ECO:0000259" key="7">
    <source>
        <dbReference type="Pfam" id="PF10334"/>
    </source>
</evidence>
<feature type="transmembrane region" description="Helical" evidence="6">
    <location>
        <begin position="762"/>
        <end position="782"/>
    </location>
</feature>
<dbReference type="Pfam" id="PF10334">
    <property type="entry name" value="BRE4"/>
    <property type="match status" value="1"/>
</dbReference>
<feature type="transmembrane region" description="Helical" evidence="6">
    <location>
        <begin position="252"/>
        <end position="274"/>
    </location>
</feature>
<feature type="region of interest" description="Disordered" evidence="5">
    <location>
        <begin position="70"/>
        <end position="93"/>
    </location>
</feature>
<dbReference type="EMBL" id="SELW01000645">
    <property type="protein sequence ID" value="TID16254.1"/>
    <property type="molecule type" value="Genomic_DNA"/>
</dbReference>
<dbReference type="PANTHER" id="PTHR47804">
    <property type="entry name" value="60S RIBOSOMAL PROTEIN L19"/>
    <property type="match status" value="1"/>
</dbReference>
<comment type="caution">
    <text evidence="9">The sequence shown here is derived from an EMBL/GenBank/DDBJ whole genome shotgun (WGS) entry which is preliminary data.</text>
</comment>
<evidence type="ECO:0000259" key="8">
    <source>
        <dbReference type="Pfam" id="PF13515"/>
    </source>
</evidence>
<feature type="transmembrane region" description="Helical" evidence="6">
    <location>
        <begin position="113"/>
        <end position="132"/>
    </location>
</feature>
<reference evidence="9 10" key="1">
    <citation type="journal article" date="2019" name="Front. Genet.">
        <title>Whole-Genome Sequencing of the Opportunistic Yeast Pathogen Candida inconspicua Uncovers Its Hybrid Origin.</title>
        <authorList>
            <person name="Mixao V."/>
            <person name="Hansen A.P."/>
            <person name="Saus E."/>
            <person name="Boekhout T."/>
            <person name="Lass-Florl C."/>
            <person name="Gabaldon T."/>
        </authorList>
    </citation>
    <scope>NUCLEOTIDE SEQUENCE [LARGE SCALE GENOMIC DNA]</scope>
    <source>
        <strain evidence="9 10">CBS 180</strain>
    </source>
</reference>
<dbReference type="Proteomes" id="UP000307173">
    <property type="component" value="Unassembled WGS sequence"/>
</dbReference>
<feature type="transmembrane region" description="Helical" evidence="6">
    <location>
        <begin position="218"/>
        <end position="237"/>
    </location>
</feature>
<feature type="transmembrane region" description="Helical" evidence="6">
    <location>
        <begin position="153"/>
        <end position="176"/>
    </location>
</feature>
<evidence type="ECO:0000256" key="4">
    <source>
        <dbReference type="ARBA" id="ARBA00023136"/>
    </source>
</evidence>
<dbReference type="PANTHER" id="PTHR47804:SF1">
    <property type="entry name" value="DUF2421 DOMAIN-CONTAINING PROTEIN"/>
    <property type="match status" value="1"/>
</dbReference>
<evidence type="ECO:0000256" key="3">
    <source>
        <dbReference type="ARBA" id="ARBA00022989"/>
    </source>
</evidence>
<evidence type="ECO:0000256" key="1">
    <source>
        <dbReference type="ARBA" id="ARBA00004141"/>
    </source>
</evidence>
<keyword evidence="2 6" id="KW-0812">Transmembrane</keyword>
<evidence type="ECO:0000256" key="6">
    <source>
        <dbReference type="SAM" id="Phobius"/>
    </source>
</evidence>
<sequence>MPSSSTESDDDFADFTVVSIDQHHYDPVVDKIVTPNDQKLHRRSSAIMATTGRKIHRAYSTWTALSQSNTSPQLQSRNSNLQQQQQEEQQQQINSQPSYISRIFRWNNLKSSIAYFLASLVIYIPSIASLLGNTDSKHLTCTVVVYFHPSRTIGSMIQAILFVIISLSFSITVTFATYTLQYYLQFDSPFFILLVASSALGTISYFKHRVGRQTFNTSCSLAAIVIISCLIKIYSQIFDSDSPNIQFPIDKIHSVILCVSSGCIISVLICFLLWRTWAQNKLITQLVELKSLIANTLAQLTDDFIQSTHPQDIQQMRITIVNQFKLIKTNLAALDSTLEETKYECYLLGNEKQYHYLALLVESTKKLVNYLGGLHRALEFKWELIEYYDKLRKKTNNNNNNTPPPPPSPSTPSPIEIEDVVVEKPEELIDLFIYHLGPSIKSFVYTMNDILSDQMLQMDNVDPIVIQYGKSLQLAKSLFEKHQRLAIDSLYKQEIFVTSWNVDVKINQEEVAATCANFAFSVTQISNEVENLLSIMSTLYQHLQSPTRSFEFLKLWKLSTSTKIIDNKTALLFADIAKQDYPISNTTNANHSWGYRVWKLSKFTRSNDFQFGFRVGIGALILSALAFSDYTRHIFIEYRGEWSLVTYAIIMNKSLGGTAMTVKWRFLGTFIGAILAYTVWTLCYPNVLLMSLLGLIVSVPCFDIILNWKANNPFGRFILLTYNLTVLYSYTMSLQDSLPTDGDDWEGGSGKPIIREIAFHRYAAVSFGVFWALLITATLLPVTARDRLKKGLAVVWLRMGLIWKKGPFCIEKNTYQQDRLQGLHGLRECHVIVGELRVLLKQAPMEMRMKGPFPLESYSKLISKTENILDSYENINSLIDMDPLLNPVESIVLQNLRDEMKELQDRVFLIFYMLASAMKLGLPLASDPATTENAMMKMLIKLADVRRTVEARKELGKSAGLKNDDFVLFYTYCLVTNSIVHQLENLMEEVISLFGKIDEETLDLN</sequence>
<dbReference type="InterPro" id="IPR049453">
    <property type="entry name" value="Memb_transporter_dom"/>
</dbReference>
<keyword evidence="10" id="KW-1185">Reference proteome</keyword>
<feature type="transmembrane region" description="Helical" evidence="6">
    <location>
        <begin position="611"/>
        <end position="628"/>
    </location>
</feature>
<feature type="transmembrane region" description="Helical" evidence="6">
    <location>
        <begin position="664"/>
        <end position="682"/>
    </location>
</feature>
<dbReference type="STRING" id="52247.A0A4T0WX37"/>